<name>A0A507R1A8_MONPU</name>
<dbReference type="PANTHER" id="PTHR34365:SF7">
    <property type="entry name" value="GLYCINE-RICH DOMAIN-CONTAINING PROTEIN 1"/>
    <property type="match status" value="1"/>
</dbReference>
<dbReference type="PANTHER" id="PTHR34365">
    <property type="entry name" value="ENOLASE (DUF1399)"/>
    <property type="match status" value="1"/>
</dbReference>
<dbReference type="InterPro" id="IPR009836">
    <property type="entry name" value="GRDP-like"/>
</dbReference>
<dbReference type="Pfam" id="PF07173">
    <property type="entry name" value="GRDP-like"/>
    <property type="match status" value="1"/>
</dbReference>
<gene>
    <name evidence="2" type="ORF">MPDQ_004357</name>
</gene>
<dbReference type="Proteomes" id="UP000319663">
    <property type="component" value="Unassembled WGS sequence"/>
</dbReference>
<reference evidence="2 3" key="1">
    <citation type="submission" date="2019-06" db="EMBL/GenBank/DDBJ databases">
        <title>Wine fermentation using esterase from Monascus purpureus.</title>
        <authorList>
            <person name="Geng C."/>
            <person name="Zhang Y."/>
        </authorList>
    </citation>
    <scope>NUCLEOTIDE SEQUENCE [LARGE SCALE GENOMIC DNA]</scope>
    <source>
        <strain evidence="2">HQ1</strain>
    </source>
</reference>
<evidence type="ECO:0000313" key="3">
    <source>
        <dbReference type="Proteomes" id="UP000319663"/>
    </source>
</evidence>
<feature type="compositionally biased region" description="Polar residues" evidence="1">
    <location>
        <begin position="90"/>
        <end position="102"/>
    </location>
</feature>
<dbReference type="AlphaFoldDB" id="A0A507R1A8"/>
<evidence type="ECO:0000313" key="2">
    <source>
        <dbReference type="EMBL" id="TQB74706.1"/>
    </source>
</evidence>
<dbReference type="STRING" id="5098.A0A507R1A8"/>
<protein>
    <submittedName>
        <fullName evidence="2">Uncharacterized protein</fullName>
    </submittedName>
</protein>
<proteinExistence type="predicted"/>
<dbReference type="EMBL" id="VIFY01000028">
    <property type="protein sequence ID" value="TQB74706.1"/>
    <property type="molecule type" value="Genomic_DNA"/>
</dbReference>
<sequence>MIVSQYPASTLYDSLRIIVSLLRLPLSVVGFNAKHPSSNGIPSRKMDVESKKNKRNSKRSVVNDGVLESPPAYEQIERPLPPVPELPTLSLDSNAGPSKSTSVTPDECVAHLKFLAALADLRDTVSTDDGLFGIYDSEADKFISDVGQARARIREKRWAVYTARAVKRFSIWWDKCIPTSGFRPRHTDLKTSTYPMVINCNTQLSWPRDALPPLDVMMVLHSYMLNPRAFLEDCIRYGQMSLWKSGFPWQVVNDCIDNRSLDYVPGKAAERNFEEKTGHFWDNLGDPPDTFVNCPKCRDPVCVPWTAGEVNGSLDKPFEDFYGFADKSFRATCPKCQFMIDHERLKVAKFASDVEAFVTLDYPMPGTFYNLNGIPEWVSNSLNGGTACFPNNLVNVLCNELRLFTDARLGRCRHIHDLRKEFQGKIRDKRIVQQARGTIVGGDRLFPREQVAIRRMMSRYWDNHSPFALDLVGAVIRQGTFVQKMDNIDWLHSPALMKTMQRLIDKYHVFFLIMAKHPKRMAVPTLDVDLAWHTHQLSPSRYFSYSTEVTRRHSRREIFVNHDDKVEEVKLADGFEWTSIQYTRETNGGIYSECTCWYCEAVRAADLYGGVSVLRSSAVKTARNVAANLHDQPGIFSDPNKNPHISAHNAVRDKSPFAPYVTLREMKAAHLLQNLEKSRRRAEKWKSKNGEATSSQKERSNTATADIYAVPMVWGYPMYMPYYAPYMCDPGVNYDAYAADPVCMNSGTGAIGSSDCISFTSLDDTGIDLDRPLYRIAFKWNNQAGD</sequence>
<evidence type="ECO:0000256" key="1">
    <source>
        <dbReference type="SAM" id="MobiDB-lite"/>
    </source>
</evidence>
<feature type="region of interest" description="Disordered" evidence="1">
    <location>
        <begin position="680"/>
        <end position="701"/>
    </location>
</feature>
<keyword evidence="3" id="KW-1185">Reference proteome</keyword>
<accession>A0A507R1A8</accession>
<organism evidence="2 3">
    <name type="scientific">Monascus purpureus</name>
    <name type="common">Red mold</name>
    <name type="synonym">Monascus anka</name>
    <dbReference type="NCBI Taxonomy" id="5098"/>
    <lineage>
        <taxon>Eukaryota</taxon>
        <taxon>Fungi</taxon>
        <taxon>Dikarya</taxon>
        <taxon>Ascomycota</taxon>
        <taxon>Pezizomycotina</taxon>
        <taxon>Eurotiomycetes</taxon>
        <taxon>Eurotiomycetidae</taxon>
        <taxon>Eurotiales</taxon>
        <taxon>Aspergillaceae</taxon>
        <taxon>Monascus</taxon>
    </lineage>
</organism>
<feature type="region of interest" description="Disordered" evidence="1">
    <location>
        <begin position="36"/>
        <end position="102"/>
    </location>
</feature>
<comment type="caution">
    <text evidence="2">The sequence shown here is derived from an EMBL/GenBank/DDBJ whole genome shotgun (WGS) entry which is preliminary data.</text>
</comment>